<feature type="transmembrane region" description="Helical" evidence="1">
    <location>
        <begin position="245"/>
        <end position="263"/>
    </location>
</feature>
<feature type="transmembrane region" description="Helical" evidence="1">
    <location>
        <begin position="152"/>
        <end position="177"/>
    </location>
</feature>
<name>L0ICZ7_HALRX</name>
<dbReference type="STRING" id="797302.Halru_1197"/>
<protein>
    <submittedName>
        <fullName evidence="2">Carotene biosynthesis associated membrane protein</fullName>
    </submittedName>
</protein>
<reference evidence="2" key="1">
    <citation type="submission" date="2011-09" db="EMBL/GenBank/DDBJ databases">
        <title>Complete sequence of Halovivax ruber XH-70.</title>
        <authorList>
            <consortium name="US DOE Joint Genome Institute"/>
            <person name="Lucas S."/>
            <person name="Han J."/>
            <person name="Lapidus A."/>
            <person name="Cheng J.-F."/>
            <person name="Goodwin L."/>
            <person name="Pitluck S."/>
            <person name="Peters L."/>
            <person name="Mikhailova N."/>
            <person name="Davenport K."/>
            <person name="Detter J.C."/>
            <person name="Han C."/>
            <person name="Tapia R."/>
            <person name="Land M."/>
            <person name="Hauser L."/>
            <person name="Kyrpides N."/>
            <person name="Ivanova N."/>
            <person name="Pagani I."/>
            <person name="Sproer C."/>
            <person name="Anderson I."/>
            <person name="Woyke T."/>
        </authorList>
    </citation>
    <scope>NUCLEOTIDE SEQUENCE</scope>
    <source>
        <strain evidence="2">XH-70</strain>
    </source>
</reference>
<dbReference type="InterPro" id="IPR053540">
    <property type="entry name" value="BABR_hydratase"/>
</dbReference>
<feature type="transmembrane region" description="Helical" evidence="1">
    <location>
        <begin position="21"/>
        <end position="39"/>
    </location>
</feature>
<dbReference type="PANTHER" id="PTHR39419:SF1">
    <property type="entry name" value="SLL0814 PROTEIN"/>
    <property type="match status" value="1"/>
</dbReference>
<feature type="transmembrane region" description="Helical" evidence="1">
    <location>
        <begin position="51"/>
        <end position="70"/>
    </location>
</feature>
<feature type="transmembrane region" description="Helical" evidence="1">
    <location>
        <begin position="192"/>
        <end position="210"/>
    </location>
</feature>
<evidence type="ECO:0000256" key="1">
    <source>
        <dbReference type="SAM" id="Phobius"/>
    </source>
</evidence>
<keyword evidence="1" id="KW-0812">Transmembrane</keyword>
<keyword evidence="3" id="KW-1185">Reference proteome</keyword>
<dbReference type="OrthoDB" id="107798at2157"/>
<dbReference type="EMBL" id="CP003050">
    <property type="protein sequence ID" value="AGB15812.1"/>
    <property type="molecule type" value="Genomic_DNA"/>
</dbReference>
<dbReference type="PANTHER" id="PTHR39419">
    <property type="entry name" value="SLL0814 PROTEIN"/>
    <property type="match status" value="1"/>
</dbReference>
<dbReference type="InterPro" id="IPR007354">
    <property type="entry name" value="CruF-like"/>
</dbReference>
<dbReference type="NCBIfam" id="NF041333">
    <property type="entry name" value="CruF_Halo"/>
    <property type="match status" value="1"/>
</dbReference>
<feature type="transmembrane region" description="Helical" evidence="1">
    <location>
        <begin position="120"/>
        <end position="140"/>
    </location>
</feature>
<organism evidence="2 3">
    <name type="scientific">Halovivax ruber (strain DSM 18193 / JCM 13892 / XH-70)</name>
    <dbReference type="NCBI Taxonomy" id="797302"/>
    <lineage>
        <taxon>Archaea</taxon>
        <taxon>Methanobacteriati</taxon>
        <taxon>Methanobacteriota</taxon>
        <taxon>Stenosarchaea group</taxon>
        <taxon>Halobacteria</taxon>
        <taxon>Halobacteriales</taxon>
        <taxon>Natrialbaceae</taxon>
        <taxon>Halovivax</taxon>
    </lineage>
</organism>
<sequence length="279" mass="30254">MDRNRRTRTERLDRFVRDNRMTIAVVFPLVGAALLVASAEGLLWEPLAFNPLLVLVGTAVMRLPLIAGLLPVVDRRLVGVLLGLTGYTYAIEYIGLTTGWPYGEFQYAVALGPMLGGVPVALPLFFLPLVLNATLLSTLLTDSKSTNWPVRLGGAVLAVLTIDLVLDPAAVSIGFWAYDGAGPYYGVPLSNYLGWLLSGTIAVVALEYGLRTDHLRTRLRSCEFALDDLVSFVVLWGGINALYGNWIPVCLTGALVGALVWTGRIDLTTDSHRLPTGDR</sequence>
<keyword evidence="1" id="KW-0472">Membrane</keyword>
<dbReference type="KEGG" id="hru:Halru_1197"/>
<dbReference type="GeneID" id="14375451"/>
<gene>
    <name evidence="2" type="ordered locus">Halru_1197</name>
</gene>
<evidence type="ECO:0000313" key="2">
    <source>
        <dbReference type="EMBL" id="AGB15812.1"/>
    </source>
</evidence>
<dbReference type="RefSeq" id="WP_015300468.1">
    <property type="nucleotide sequence ID" value="NC_019964.1"/>
</dbReference>
<dbReference type="InterPro" id="IPR017823">
    <property type="entry name" value="CruF"/>
</dbReference>
<dbReference type="Proteomes" id="UP000010846">
    <property type="component" value="Chromosome"/>
</dbReference>
<proteinExistence type="predicted"/>
<feature type="transmembrane region" description="Helical" evidence="1">
    <location>
        <begin position="77"/>
        <end position="100"/>
    </location>
</feature>
<accession>L0ICZ7</accession>
<evidence type="ECO:0000313" key="3">
    <source>
        <dbReference type="Proteomes" id="UP000010846"/>
    </source>
</evidence>
<keyword evidence="1" id="KW-1133">Transmembrane helix</keyword>
<dbReference type="HOGENOM" id="CLU_070738_0_0_2"/>
<dbReference type="eggNOG" id="arCOG02835">
    <property type="taxonomic scope" value="Archaea"/>
</dbReference>
<dbReference type="NCBIfam" id="TIGR03460">
    <property type="entry name" value="crt_membr_arch"/>
    <property type="match status" value="1"/>
</dbReference>
<dbReference type="Pfam" id="PF04240">
    <property type="entry name" value="Caroten_synth"/>
    <property type="match status" value="1"/>
</dbReference>
<dbReference type="AlphaFoldDB" id="L0ICZ7"/>